<feature type="domain" description="LD-carboxypeptidase C-terminal" evidence="9">
    <location>
        <begin position="202"/>
        <end position="313"/>
    </location>
</feature>
<dbReference type="Pfam" id="PF02016">
    <property type="entry name" value="Peptidase_S66"/>
    <property type="match status" value="1"/>
</dbReference>
<evidence type="ECO:0000313" key="10">
    <source>
        <dbReference type="EMBL" id="NJQ05160.1"/>
    </source>
</evidence>
<reference evidence="10 11" key="1">
    <citation type="submission" date="2020-03" db="EMBL/GenBank/DDBJ databases">
        <title>Draft genome of Streptomyces sp. ventii, isolated from the Axial Seamount in the Pacific Ocean, and resequencing of the two type strains Streptomyces lonarensis strain NCL 716 and Streptomyces bohaiensis strain 11A07.</title>
        <authorList>
            <person name="Loughran R.M."/>
            <person name="Pfannmuller K.M."/>
            <person name="Wasson B.J."/>
            <person name="Deadmond M.C."/>
            <person name="Paddock B.E."/>
            <person name="Koyack M.J."/>
            <person name="Gallegos D.A."/>
            <person name="Mitchell E.A."/>
            <person name="Ushijima B."/>
            <person name="Saw J.H."/>
            <person name="Mcphail K.L."/>
            <person name="Videau P."/>
        </authorList>
    </citation>
    <scope>NUCLEOTIDE SEQUENCE [LARGE SCALE GENOMIC DNA]</scope>
    <source>
        <strain evidence="10 11">NCL716</strain>
    </source>
</reference>
<dbReference type="InterPro" id="IPR029062">
    <property type="entry name" value="Class_I_gatase-like"/>
</dbReference>
<keyword evidence="11" id="KW-1185">Reference proteome</keyword>
<keyword evidence="2 10" id="KW-0121">Carboxypeptidase</keyword>
<dbReference type="InterPro" id="IPR027461">
    <property type="entry name" value="Carboxypeptidase_A_C_sf"/>
</dbReference>
<dbReference type="EMBL" id="JAAVJD010000027">
    <property type="protein sequence ID" value="NJQ05160.1"/>
    <property type="molecule type" value="Genomic_DNA"/>
</dbReference>
<dbReference type="Pfam" id="PF17676">
    <property type="entry name" value="Peptidase_S66C"/>
    <property type="match status" value="1"/>
</dbReference>
<sequence>MNRHFPTPAAAHGASHASVAPVPALNRPSRLRPGDKVAVVATSSPVEREMLEAGLAVLRGWGLEVVVGDHVLDVHPELDYLAGRDEDRARDLQAAWCDPDVAAVICARGGYGAHRLTGLLDWSAMRAAGPKILLGYSDITVLHEAFASRLHLATVHGPMPATEGFARDAAAQEHLRRTLFEPESVTTLTGPRAATLVPGRAQGVTLGGCASLLADNLGSPTSRHSAAGGILLLEDVGERAYRLDRCLSQLLNAGWLDGVAGIVLGSWQDSEPYDRIRTVLLDRLGPLGVPMVEELGFGHCPDPLTLGLGRPAVLDADAATLRYTSAVLD</sequence>
<comment type="caution">
    <text evidence="10">The sequence shown here is derived from an EMBL/GenBank/DDBJ whole genome shotgun (WGS) entry which is preliminary data.</text>
</comment>
<dbReference type="Gene3D" id="3.50.30.60">
    <property type="entry name" value="LD-carboxypeptidase A C-terminal domain-like"/>
    <property type="match status" value="1"/>
</dbReference>
<dbReference type="Proteomes" id="UP000578686">
    <property type="component" value="Unassembled WGS sequence"/>
</dbReference>
<dbReference type="Gene3D" id="3.40.50.10740">
    <property type="entry name" value="Class I glutamine amidotransferase-like"/>
    <property type="match status" value="1"/>
</dbReference>
<dbReference type="RefSeq" id="WP_167968449.1">
    <property type="nucleotide sequence ID" value="NZ_BHZG01000051.1"/>
</dbReference>
<dbReference type="SUPFAM" id="SSF52317">
    <property type="entry name" value="Class I glutamine amidotransferase-like"/>
    <property type="match status" value="1"/>
</dbReference>
<proteinExistence type="inferred from homology"/>
<keyword evidence="4" id="KW-0378">Hydrolase</keyword>
<comment type="similarity">
    <text evidence="1">Belongs to the peptidase S66 family.</text>
</comment>
<evidence type="ECO:0000313" key="11">
    <source>
        <dbReference type="Proteomes" id="UP000578686"/>
    </source>
</evidence>
<dbReference type="InterPro" id="IPR040449">
    <property type="entry name" value="Peptidase_S66_N"/>
</dbReference>
<accession>A0A7X6HY92</accession>
<dbReference type="PIRSF" id="PIRSF028757">
    <property type="entry name" value="LD-carboxypeptidase"/>
    <property type="match status" value="1"/>
</dbReference>
<dbReference type="InterPro" id="IPR003507">
    <property type="entry name" value="S66_fam"/>
</dbReference>
<protein>
    <submittedName>
        <fullName evidence="10">LD-carboxypeptidase</fullName>
    </submittedName>
</protein>
<dbReference type="CDD" id="cd07025">
    <property type="entry name" value="Peptidase_S66"/>
    <property type="match status" value="1"/>
</dbReference>
<feature type="compositionally biased region" description="Low complexity" evidence="7">
    <location>
        <begin position="8"/>
        <end position="22"/>
    </location>
</feature>
<feature type="domain" description="LD-carboxypeptidase N-terminal" evidence="8">
    <location>
        <begin position="37"/>
        <end position="157"/>
    </location>
</feature>
<dbReference type="PANTHER" id="PTHR30237">
    <property type="entry name" value="MURAMOYLTETRAPEPTIDE CARBOXYPEPTIDASE"/>
    <property type="match status" value="1"/>
</dbReference>
<feature type="active site" description="Charge relay system" evidence="6">
    <location>
        <position position="234"/>
    </location>
</feature>
<keyword evidence="5" id="KW-0720">Serine protease</keyword>
<dbReference type="GO" id="GO:0006508">
    <property type="term" value="P:proteolysis"/>
    <property type="evidence" value="ECO:0007669"/>
    <property type="project" value="UniProtKB-KW"/>
</dbReference>
<evidence type="ECO:0000256" key="2">
    <source>
        <dbReference type="ARBA" id="ARBA00022645"/>
    </source>
</evidence>
<feature type="active site" description="Charge relay system" evidence="6">
    <location>
        <position position="299"/>
    </location>
</feature>
<dbReference type="InterPro" id="IPR040921">
    <property type="entry name" value="Peptidase_S66C"/>
</dbReference>
<name>A0A7X6HY92_9ACTN</name>
<dbReference type="SUPFAM" id="SSF141986">
    <property type="entry name" value="LD-carboxypeptidase A C-terminal domain-like"/>
    <property type="match status" value="1"/>
</dbReference>
<dbReference type="GO" id="GO:0008236">
    <property type="term" value="F:serine-type peptidase activity"/>
    <property type="evidence" value="ECO:0007669"/>
    <property type="project" value="UniProtKB-KW"/>
</dbReference>
<dbReference type="InterPro" id="IPR027478">
    <property type="entry name" value="LdcA_N"/>
</dbReference>
<organism evidence="10 11">
    <name type="scientific">Streptomyces lonarensis</name>
    <dbReference type="NCBI Taxonomy" id="700599"/>
    <lineage>
        <taxon>Bacteria</taxon>
        <taxon>Bacillati</taxon>
        <taxon>Actinomycetota</taxon>
        <taxon>Actinomycetes</taxon>
        <taxon>Kitasatosporales</taxon>
        <taxon>Streptomycetaceae</taxon>
        <taxon>Streptomyces</taxon>
    </lineage>
</organism>
<dbReference type="AlphaFoldDB" id="A0A7X6HY92"/>
<evidence type="ECO:0000259" key="8">
    <source>
        <dbReference type="Pfam" id="PF02016"/>
    </source>
</evidence>
<evidence type="ECO:0000259" key="9">
    <source>
        <dbReference type="Pfam" id="PF17676"/>
    </source>
</evidence>
<evidence type="ECO:0000256" key="3">
    <source>
        <dbReference type="ARBA" id="ARBA00022670"/>
    </source>
</evidence>
<evidence type="ECO:0000256" key="5">
    <source>
        <dbReference type="ARBA" id="ARBA00022825"/>
    </source>
</evidence>
<keyword evidence="3" id="KW-0645">Protease</keyword>
<evidence type="ECO:0000256" key="7">
    <source>
        <dbReference type="SAM" id="MobiDB-lite"/>
    </source>
</evidence>
<evidence type="ECO:0000256" key="4">
    <source>
        <dbReference type="ARBA" id="ARBA00022801"/>
    </source>
</evidence>
<evidence type="ECO:0000256" key="6">
    <source>
        <dbReference type="PIRSR" id="PIRSR028757-1"/>
    </source>
</evidence>
<feature type="active site" description="Nucleophile" evidence="6">
    <location>
        <position position="137"/>
    </location>
</feature>
<dbReference type="PANTHER" id="PTHR30237:SF2">
    <property type="entry name" value="MUREIN TETRAPEPTIDE CARBOXYPEPTIDASE"/>
    <property type="match status" value="1"/>
</dbReference>
<dbReference type="GO" id="GO:0004180">
    <property type="term" value="F:carboxypeptidase activity"/>
    <property type="evidence" value="ECO:0007669"/>
    <property type="project" value="UniProtKB-KW"/>
</dbReference>
<evidence type="ECO:0000256" key="1">
    <source>
        <dbReference type="ARBA" id="ARBA00010233"/>
    </source>
</evidence>
<gene>
    <name evidence="10" type="ORF">HCN56_06120</name>
</gene>
<feature type="region of interest" description="Disordered" evidence="7">
    <location>
        <begin position="1"/>
        <end position="28"/>
    </location>
</feature>